<name>A0A7X0S9G7_9CLOT</name>
<dbReference type="Proteomes" id="UP000585258">
    <property type="component" value="Unassembled WGS sequence"/>
</dbReference>
<dbReference type="EMBL" id="JACKWY010000001">
    <property type="protein sequence ID" value="MBB6713518.1"/>
    <property type="molecule type" value="Genomic_DNA"/>
</dbReference>
<comment type="caution">
    <text evidence="2">The sequence shown here is derived from an EMBL/GenBank/DDBJ whole genome shotgun (WGS) entry which is preliminary data.</text>
</comment>
<dbReference type="Pfam" id="PF00535">
    <property type="entry name" value="Glycos_transf_2"/>
    <property type="match status" value="1"/>
</dbReference>
<feature type="domain" description="Glycosyltransferase 2-like" evidence="1">
    <location>
        <begin position="6"/>
        <end position="169"/>
    </location>
</feature>
<evidence type="ECO:0000313" key="3">
    <source>
        <dbReference type="Proteomes" id="UP000585258"/>
    </source>
</evidence>
<proteinExistence type="predicted"/>
<dbReference type="Gene3D" id="3.90.550.10">
    <property type="entry name" value="Spore Coat Polysaccharide Biosynthesis Protein SpsA, Chain A"/>
    <property type="match status" value="1"/>
</dbReference>
<gene>
    <name evidence="2" type="ORF">H7E68_02060</name>
</gene>
<evidence type="ECO:0000313" key="2">
    <source>
        <dbReference type="EMBL" id="MBB6713518.1"/>
    </source>
</evidence>
<dbReference type="RefSeq" id="WP_185163324.1">
    <property type="nucleotide sequence ID" value="NZ_JACKWY010000001.1"/>
</dbReference>
<dbReference type="GO" id="GO:0016758">
    <property type="term" value="F:hexosyltransferase activity"/>
    <property type="evidence" value="ECO:0007669"/>
    <property type="project" value="UniProtKB-ARBA"/>
</dbReference>
<sequence>MKKNITVITPYYKGENTICNTIDSVFLGVDNKELDIDINYIVIIDSMEDKEKIFEILIKRYANRITILQNEKNIGVADSRNRALKYTEFKFDYVLFLDQDDLLSEDYFINMKNGISEEADLMVCNAYVVNTRNGKKVKMYYKKPNLSFKDFLKGNKILTPGQVMFSRKVAKMNELFKGCSTEFKGADDWASYINIFIKFKEVRIKYISAPVFYYNLHDNNYSNNWKELNMSAVKTAEYFMDKVSDKEISILRKQIEFLKFENVYKDPNYRFSMKDIRNIVLYLNYKMGEYNKIVHYINKKIIGFNK</sequence>
<dbReference type="AlphaFoldDB" id="A0A7X0S9G7"/>
<dbReference type="SUPFAM" id="SSF53448">
    <property type="entry name" value="Nucleotide-diphospho-sugar transferases"/>
    <property type="match status" value="1"/>
</dbReference>
<organism evidence="2 3">
    <name type="scientific">Clostridium gasigenes</name>
    <dbReference type="NCBI Taxonomy" id="94869"/>
    <lineage>
        <taxon>Bacteria</taxon>
        <taxon>Bacillati</taxon>
        <taxon>Bacillota</taxon>
        <taxon>Clostridia</taxon>
        <taxon>Eubacteriales</taxon>
        <taxon>Clostridiaceae</taxon>
        <taxon>Clostridium</taxon>
    </lineage>
</organism>
<dbReference type="InterPro" id="IPR029044">
    <property type="entry name" value="Nucleotide-diphossugar_trans"/>
</dbReference>
<protein>
    <submittedName>
        <fullName evidence="2">Glycosyltransferase</fullName>
    </submittedName>
</protein>
<dbReference type="PANTHER" id="PTHR22916">
    <property type="entry name" value="GLYCOSYLTRANSFERASE"/>
    <property type="match status" value="1"/>
</dbReference>
<evidence type="ECO:0000259" key="1">
    <source>
        <dbReference type="Pfam" id="PF00535"/>
    </source>
</evidence>
<keyword evidence="2" id="KW-0808">Transferase</keyword>
<dbReference type="InterPro" id="IPR001173">
    <property type="entry name" value="Glyco_trans_2-like"/>
</dbReference>
<accession>A0A7X0S9G7</accession>
<reference evidence="2 3" key="1">
    <citation type="submission" date="2020-08" db="EMBL/GenBank/DDBJ databases">
        <title>Clostridia isolated from Swiss meat.</title>
        <authorList>
            <person name="Wambui J."/>
            <person name="Stevens M.J.A."/>
            <person name="Stephan R."/>
        </authorList>
    </citation>
    <scope>NUCLEOTIDE SEQUENCE [LARGE SCALE GENOMIC DNA]</scope>
    <source>
        <strain evidence="2 3">CM001</strain>
    </source>
</reference>
<dbReference type="PANTHER" id="PTHR22916:SF3">
    <property type="entry name" value="UDP-GLCNAC:BETAGAL BETA-1,3-N-ACETYLGLUCOSAMINYLTRANSFERASE-LIKE PROTEIN 1"/>
    <property type="match status" value="1"/>
</dbReference>